<evidence type="ECO:0000313" key="2">
    <source>
        <dbReference type="Proteomes" id="UP000254938"/>
    </source>
</evidence>
<dbReference type="Proteomes" id="UP000254938">
    <property type="component" value="Unassembled WGS sequence"/>
</dbReference>
<sequence length="419" mass="48065">MSIPSSLSLVQLHSGQMQVFQSPHRFKVVCAGRRWGKSRLSISTIIRAAAKERKQRVWYVAPTYQMARQILWDDLQEVLPRKWIRKKNDTTMTIVLKNGSEIALKGADKPDTLRGVALHFVVLDEFQDMKPDTWYKVLRPTLSSTRGGALIIGTPKGFSEFHKLWTIGQNKELQRKGQWKSWQFVTADSPFVPTAEIEAAKNDMDPKSFAQEYLASFENMSGRVYYPFDRSVHVKPLQFNPKLPVWVGQDFNIDPMSSVILQPQPNGELWAVDELVLFSSNTAEVCDELERRFWRWKSQVTIFPDPAGAYRQHARGESDIDIFKEKGFLRVDYPKKHPPIADRVNSVNRMLMSASGETRLYIDPKCKHLIDSLEKVIYKPGSRDMDKSGGIEHSADALGYPVHRRYPVKIVLFLVAQDK</sequence>
<dbReference type="AlphaFoldDB" id="A0A377TJ63"/>
<dbReference type="EMBL" id="UGKQ01000003">
    <property type="protein sequence ID" value="STS78618.1"/>
    <property type="molecule type" value="Genomic_DNA"/>
</dbReference>
<dbReference type="Pfam" id="PF03237">
    <property type="entry name" value="Terminase_6N"/>
    <property type="match status" value="1"/>
</dbReference>
<protein>
    <submittedName>
        <fullName evidence="1">Uncharacterized conserved protein</fullName>
    </submittedName>
</protein>
<dbReference type="SUPFAM" id="SSF52540">
    <property type="entry name" value="P-loop containing nucleoside triphosphate hydrolases"/>
    <property type="match status" value="1"/>
</dbReference>
<organism evidence="1 2">
    <name type="scientific">Klebsiella pneumoniae</name>
    <dbReference type="NCBI Taxonomy" id="573"/>
    <lineage>
        <taxon>Bacteria</taxon>
        <taxon>Pseudomonadati</taxon>
        <taxon>Pseudomonadota</taxon>
        <taxon>Gammaproteobacteria</taxon>
        <taxon>Enterobacterales</taxon>
        <taxon>Enterobacteriaceae</taxon>
        <taxon>Klebsiella/Raoultella group</taxon>
        <taxon>Klebsiella</taxon>
        <taxon>Klebsiella pneumoniae complex</taxon>
    </lineage>
</organism>
<dbReference type="InterPro" id="IPR027417">
    <property type="entry name" value="P-loop_NTPase"/>
</dbReference>
<proteinExistence type="predicted"/>
<evidence type="ECO:0000313" key="1">
    <source>
        <dbReference type="EMBL" id="STS78618.1"/>
    </source>
</evidence>
<reference evidence="1 2" key="1">
    <citation type="submission" date="2018-06" db="EMBL/GenBank/DDBJ databases">
        <authorList>
            <consortium name="Pathogen Informatics"/>
            <person name="Doyle S."/>
        </authorList>
    </citation>
    <scope>NUCLEOTIDE SEQUENCE [LARGE SCALE GENOMIC DNA]</scope>
    <source>
        <strain evidence="1 2">NCTC9140</strain>
    </source>
</reference>
<dbReference type="Gene3D" id="3.30.420.280">
    <property type="match status" value="1"/>
</dbReference>
<accession>A0A377TJ63</accession>
<dbReference type="Gene3D" id="3.40.50.300">
    <property type="entry name" value="P-loop containing nucleotide triphosphate hydrolases"/>
    <property type="match status" value="1"/>
</dbReference>
<name>A0A377TJ63_KLEPN</name>
<gene>
    <name evidence="1" type="ORF">NCTC9140_00252</name>
</gene>